<dbReference type="EMBL" id="JACCCQ010000001">
    <property type="protein sequence ID" value="NYF55254.1"/>
    <property type="molecule type" value="Genomic_DNA"/>
</dbReference>
<evidence type="ECO:0000313" key="1">
    <source>
        <dbReference type="EMBL" id="NYF55254.1"/>
    </source>
</evidence>
<keyword evidence="2" id="KW-1185">Reference proteome</keyword>
<reference evidence="1 2" key="1">
    <citation type="submission" date="2020-07" db="EMBL/GenBank/DDBJ databases">
        <title>Sequencing the genomes of 1000 actinobacteria strains.</title>
        <authorList>
            <person name="Klenk H.-P."/>
        </authorList>
    </citation>
    <scope>NUCLEOTIDE SEQUENCE [LARGE SCALE GENOMIC DNA]</scope>
    <source>
        <strain evidence="1 2">DSM 43814</strain>
    </source>
</reference>
<dbReference type="Proteomes" id="UP000631553">
    <property type="component" value="Unassembled WGS sequence"/>
</dbReference>
<evidence type="ECO:0000313" key="2">
    <source>
        <dbReference type="Proteomes" id="UP000631553"/>
    </source>
</evidence>
<sequence length="41" mass="4257">MPASPGTGAELVRRRLAELLRPATGPAGRIDGTRDGKLIVS</sequence>
<accession>A0ABX2RJG5</accession>
<name>A0ABX2RJG5_9ACTN</name>
<gene>
    <name evidence="1" type="ORF">HDA35_001085</name>
</gene>
<dbReference type="RefSeq" id="WP_257028152.1">
    <property type="nucleotide sequence ID" value="NZ_JACCCQ010000001.1"/>
</dbReference>
<comment type="caution">
    <text evidence="1">The sequence shown here is derived from an EMBL/GenBank/DDBJ whole genome shotgun (WGS) entry which is preliminary data.</text>
</comment>
<organism evidence="1 2">
    <name type="scientific">Micromonospora purpureochromogenes</name>
    <dbReference type="NCBI Taxonomy" id="47872"/>
    <lineage>
        <taxon>Bacteria</taxon>
        <taxon>Bacillati</taxon>
        <taxon>Actinomycetota</taxon>
        <taxon>Actinomycetes</taxon>
        <taxon>Micromonosporales</taxon>
        <taxon>Micromonosporaceae</taxon>
        <taxon>Micromonospora</taxon>
    </lineage>
</organism>
<proteinExistence type="predicted"/>
<protein>
    <submittedName>
        <fullName evidence="1">Uncharacterized protein</fullName>
    </submittedName>
</protein>